<protein>
    <submittedName>
        <fullName evidence="1">Uncharacterized protein</fullName>
    </submittedName>
</protein>
<evidence type="ECO:0000313" key="1">
    <source>
        <dbReference type="EMBL" id="KAK1143693.1"/>
    </source>
</evidence>
<proteinExistence type="predicted"/>
<evidence type="ECO:0000313" key="2">
    <source>
        <dbReference type="Proteomes" id="UP001177260"/>
    </source>
</evidence>
<name>A0ACC3B079_9EURO</name>
<reference evidence="1 2" key="1">
    <citation type="journal article" date="2023" name="ACS Omega">
        <title>Identification of the Neoaspergillic Acid Biosynthesis Gene Cluster by Establishing an In Vitro CRISPR-Ribonucleoprotein Genetic System in Aspergillus melleus.</title>
        <authorList>
            <person name="Yuan B."/>
            <person name="Grau M.F."/>
            <person name="Murata R.M."/>
            <person name="Torok T."/>
            <person name="Venkateswaran K."/>
            <person name="Stajich J.E."/>
            <person name="Wang C.C.C."/>
        </authorList>
    </citation>
    <scope>NUCLEOTIDE SEQUENCE [LARGE SCALE GENOMIC DNA]</scope>
    <source>
        <strain evidence="1 2">IMV 1140</strain>
    </source>
</reference>
<comment type="caution">
    <text evidence="1">The sequence shown here is derived from an EMBL/GenBank/DDBJ whole genome shotgun (WGS) entry which is preliminary data.</text>
</comment>
<organism evidence="1 2">
    <name type="scientific">Aspergillus melleus</name>
    <dbReference type="NCBI Taxonomy" id="138277"/>
    <lineage>
        <taxon>Eukaryota</taxon>
        <taxon>Fungi</taxon>
        <taxon>Dikarya</taxon>
        <taxon>Ascomycota</taxon>
        <taxon>Pezizomycotina</taxon>
        <taxon>Eurotiomycetes</taxon>
        <taxon>Eurotiomycetidae</taxon>
        <taxon>Eurotiales</taxon>
        <taxon>Aspergillaceae</taxon>
        <taxon>Aspergillus</taxon>
        <taxon>Aspergillus subgen. Circumdati</taxon>
    </lineage>
</organism>
<dbReference type="EMBL" id="JAOPJF010000037">
    <property type="protein sequence ID" value="KAK1143693.1"/>
    <property type="molecule type" value="Genomic_DNA"/>
</dbReference>
<gene>
    <name evidence="1" type="ORF">N8T08_006093</name>
</gene>
<sequence>MHSSPANKSKNNDSSTRGKTPAPEMPSSASPRKLHGMKHHAEKRTTAMAPATVSSSTTTPAAKASTAASPAKRTAQEADIVVLDGPVPKVRGAESETTQRSLSTVASFKGGMNDIFNGIEAQLRACREESTQELSRVTLKNEELENEVKRLKAKLEAQDKQLAELRKTRDQYHGLNENHLDASRVRLGAYDNWKFVQELASELRENMKDFVKDVDDIQRLARDEMNESKPAQTPRSKRQKKSE</sequence>
<dbReference type="Proteomes" id="UP001177260">
    <property type="component" value="Unassembled WGS sequence"/>
</dbReference>
<keyword evidence="2" id="KW-1185">Reference proteome</keyword>
<accession>A0ACC3B079</accession>